<dbReference type="EMBL" id="AZGF01000013">
    <property type="protein sequence ID" value="KRM11914.1"/>
    <property type="molecule type" value="Genomic_DNA"/>
</dbReference>
<dbReference type="AlphaFoldDB" id="A0A0R1W2K3"/>
<dbReference type="SUPFAM" id="SSF51215">
    <property type="entry name" value="Regulatory protein AraC"/>
    <property type="match status" value="1"/>
</dbReference>
<dbReference type="InterPro" id="IPR003313">
    <property type="entry name" value="AraC-bd"/>
</dbReference>
<keyword evidence="1" id="KW-0238">DNA-binding</keyword>
<evidence type="ECO:0000256" key="1">
    <source>
        <dbReference type="ARBA" id="ARBA00023125"/>
    </source>
</evidence>
<dbReference type="GO" id="GO:0006355">
    <property type="term" value="P:regulation of DNA-templated transcription"/>
    <property type="evidence" value="ECO:0007669"/>
    <property type="project" value="InterPro"/>
</dbReference>
<dbReference type="InterPro" id="IPR014710">
    <property type="entry name" value="RmlC-like_jellyroll"/>
</dbReference>
<dbReference type="Proteomes" id="UP000051820">
    <property type="component" value="Unassembled WGS sequence"/>
</dbReference>
<dbReference type="GO" id="GO:0003677">
    <property type="term" value="F:DNA binding"/>
    <property type="evidence" value="ECO:0007669"/>
    <property type="project" value="UniProtKB-KW"/>
</dbReference>
<dbReference type="eggNOG" id="COG1917">
    <property type="taxonomic scope" value="Bacteria"/>
</dbReference>
<dbReference type="InterPro" id="IPR037923">
    <property type="entry name" value="HTH-like"/>
</dbReference>
<evidence type="ECO:0000313" key="4">
    <source>
        <dbReference type="Proteomes" id="UP000051820"/>
    </source>
</evidence>
<dbReference type="Gene3D" id="2.60.120.10">
    <property type="entry name" value="Jelly Rolls"/>
    <property type="match status" value="1"/>
</dbReference>
<accession>A0A0R1W2K3</accession>
<evidence type="ECO:0000313" key="3">
    <source>
        <dbReference type="EMBL" id="KRM11914.1"/>
    </source>
</evidence>
<reference evidence="3 4" key="1">
    <citation type="journal article" date="2015" name="Genome Announc.">
        <title>Expanding the biotechnology potential of lactobacilli through comparative genomics of 213 strains and associated genera.</title>
        <authorList>
            <person name="Sun Z."/>
            <person name="Harris H.M."/>
            <person name="McCann A."/>
            <person name="Guo C."/>
            <person name="Argimon S."/>
            <person name="Zhang W."/>
            <person name="Yang X."/>
            <person name="Jeffery I.B."/>
            <person name="Cooney J.C."/>
            <person name="Kagawa T.F."/>
            <person name="Liu W."/>
            <person name="Song Y."/>
            <person name="Salvetti E."/>
            <person name="Wrobel A."/>
            <person name="Rasinkangas P."/>
            <person name="Parkhill J."/>
            <person name="Rea M.C."/>
            <person name="O'Sullivan O."/>
            <person name="Ritari J."/>
            <person name="Douillard F.P."/>
            <person name="Paul Ross R."/>
            <person name="Yang R."/>
            <person name="Briner A.E."/>
            <person name="Felis G.E."/>
            <person name="de Vos W.M."/>
            <person name="Barrangou R."/>
            <person name="Klaenhammer T.R."/>
            <person name="Caufield P.W."/>
            <person name="Cui Y."/>
            <person name="Zhang H."/>
            <person name="O'Toole P.W."/>
        </authorList>
    </citation>
    <scope>NUCLEOTIDE SEQUENCE [LARGE SCALE GENOMIC DNA]</scope>
    <source>
        <strain evidence="3 4">DSM 5007</strain>
    </source>
</reference>
<keyword evidence="4" id="KW-1185">Reference proteome</keyword>
<evidence type="ECO:0000259" key="2">
    <source>
        <dbReference type="Pfam" id="PF02311"/>
    </source>
</evidence>
<name>A0A0R1W2K3_9LACO</name>
<comment type="caution">
    <text evidence="3">The sequence shown here is derived from an EMBL/GenBank/DDBJ whole genome shotgun (WGS) entry which is preliminary data.</text>
</comment>
<gene>
    <name evidence="3" type="ORF">FD16_GL000456</name>
</gene>
<feature type="domain" description="AraC-type arabinose-binding/dimerisation" evidence="2">
    <location>
        <begin position="34"/>
        <end position="130"/>
    </location>
</feature>
<organism evidence="3 4">
    <name type="scientific">Paucilactobacillus suebicus DSM 5007 = KCTC 3549</name>
    <dbReference type="NCBI Taxonomy" id="1423807"/>
    <lineage>
        <taxon>Bacteria</taxon>
        <taxon>Bacillati</taxon>
        <taxon>Bacillota</taxon>
        <taxon>Bacilli</taxon>
        <taxon>Lactobacillales</taxon>
        <taxon>Lactobacillaceae</taxon>
        <taxon>Paucilactobacillus</taxon>
    </lineage>
</organism>
<dbReference type="PATRIC" id="fig|1423807.3.peg.463"/>
<protein>
    <submittedName>
        <fullName evidence="3">AraC family transcriptional regulator</fullName>
    </submittedName>
</protein>
<proteinExistence type="predicted"/>
<dbReference type="STRING" id="1423807.FD16_GL000456"/>
<dbReference type="Pfam" id="PF02311">
    <property type="entry name" value="AraC_binding"/>
    <property type="match status" value="1"/>
</dbReference>
<sequence>MINLTELLKNAKRLPAFNWNYTFFGSHLQTVNKGWNYPKETHTAFEVIYVLKGVEEIEYDTISYSINAGEFTVIVPNTAHRCKAAEDLTYFTFHFDLDDPSLEETLIGNPKLVYRKNNETTASITEKFDSMLNVLSENSDGDYDFGDRIMIQIQLSQVISTLYESIKKVNVNVNLYNVQYAKRIRIAIKNEMQRLVYDDNDPEQIENTDIIKKVCDQLNLSVGYASRVFRESYGLSPKALPIKCETTNCPESVVKASIQHQ</sequence>